<comment type="caution">
    <text evidence="1">The sequence shown here is derived from an EMBL/GenBank/DDBJ whole genome shotgun (WGS) entry which is preliminary data.</text>
</comment>
<reference evidence="1 2" key="1">
    <citation type="submission" date="2021-06" db="EMBL/GenBank/DDBJ databases">
        <authorList>
            <person name="Palmer J.M."/>
        </authorList>
    </citation>
    <scope>NUCLEOTIDE SEQUENCE [LARGE SCALE GENOMIC DNA]</scope>
    <source>
        <strain evidence="1 2">GA_2019</strain>
        <tissue evidence="1">Muscle</tissue>
    </source>
</reference>
<dbReference type="Proteomes" id="UP001476798">
    <property type="component" value="Unassembled WGS sequence"/>
</dbReference>
<evidence type="ECO:0000313" key="1">
    <source>
        <dbReference type="EMBL" id="MEQ2158643.1"/>
    </source>
</evidence>
<feature type="non-terminal residue" evidence="1">
    <location>
        <position position="1"/>
    </location>
</feature>
<protein>
    <submittedName>
        <fullName evidence="1">Uncharacterized protein</fullName>
    </submittedName>
</protein>
<proteinExistence type="predicted"/>
<organism evidence="1 2">
    <name type="scientific">Goodea atripinnis</name>
    <dbReference type="NCBI Taxonomy" id="208336"/>
    <lineage>
        <taxon>Eukaryota</taxon>
        <taxon>Metazoa</taxon>
        <taxon>Chordata</taxon>
        <taxon>Craniata</taxon>
        <taxon>Vertebrata</taxon>
        <taxon>Euteleostomi</taxon>
        <taxon>Actinopterygii</taxon>
        <taxon>Neopterygii</taxon>
        <taxon>Teleostei</taxon>
        <taxon>Neoteleostei</taxon>
        <taxon>Acanthomorphata</taxon>
        <taxon>Ovalentaria</taxon>
        <taxon>Atherinomorphae</taxon>
        <taxon>Cyprinodontiformes</taxon>
        <taxon>Goodeidae</taxon>
        <taxon>Goodea</taxon>
    </lineage>
</organism>
<sequence>LNHRDNYLSTLDLDLDFLAPFSLGGLARTRHPLSLGDRPMEQELGREEVKALLWLVMNWFASQKRWGRKV</sequence>
<gene>
    <name evidence="1" type="ORF">GOODEAATRI_014495</name>
</gene>
<accession>A0ABV0MHR7</accession>
<keyword evidence="2" id="KW-1185">Reference proteome</keyword>
<name>A0ABV0MHR7_9TELE</name>
<evidence type="ECO:0000313" key="2">
    <source>
        <dbReference type="Proteomes" id="UP001476798"/>
    </source>
</evidence>
<dbReference type="EMBL" id="JAHRIO010001025">
    <property type="protein sequence ID" value="MEQ2158643.1"/>
    <property type="molecule type" value="Genomic_DNA"/>
</dbReference>